<dbReference type="eggNOG" id="COG0110">
    <property type="taxonomic scope" value="Bacteria"/>
</dbReference>
<keyword evidence="2 6" id="KW-0808">Transferase</keyword>
<evidence type="ECO:0000256" key="4">
    <source>
        <dbReference type="ARBA" id="ARBA00022915"/>
    </source>
</evidence>
<dbReference type="PATRIC" id="fig|251229.3.peg.5633"/>
<keyword evidence="7" id="KW-1185">Reference proteome</keyword>
<dbReference type="GO" id="GO:0031470">
    <property type="term" value="C:carboxysome"/>
    <property type="evidence" value="ECO:0007669"/>
    <property type="project" value="UniProtKB-ARBA"/>
</dbReference>
<dbReference type="GO" id="GO:0016740">
    <property type="term" value="F:transferase activity"/>
    <property type="evidence" value="ECO:0007669"/>
    <property type="project" value="UniProtKB-KW"/>
</dbReference>
<dbReference type="InterPro" id="IPR050179">
    <property type="entry name" value="Trans_hexapeptide_repeat"/>
</dbReference>
<evidence type="ECO:0000256" key="2">
    <source>
        <dbReference type="ARBA" id="ARBA00022679"/>
    </source>
</evidence>
<organism evidence="6 7">
    <name type="scientific">Chroococcidiopsis thermalis (strain PCC 7203)</name>
    <dbReference type="NCBI Taxonomy" id="251229"/>
    <lineage>
        <taxon>Bacteria</taxon>
        <taxon>Bacillati</taxon>
        <taxon>Cyanobacteriota</taxon>
        <taxon>Cyanophyceae</taxon>
        <taxon>Chroococcidiopsidales</taxon>
        <taxon>Chroococcidiopsidaceae</taxon>
        <taxon>Chroococcidiopsis</taxon>
    </lineage>
</organism>
<reference evidence="6 7" key="1">
    <citation type="submission" date="2012-06" db="EMBL/GenBank/DDBJ databases">
        <title>Finished chromosome of genome of Chroococcidiopsis thermalis PCC 7203.</title>
        <authorList>
            <consortium name="US DOE Joint Genome Institute"/>
            <person name="Gugger M."/>
            <person name="Coursin T."/>
            <person name="Rippka R."/>
            <person name="Tandeau De Marsac N."/>
            <person name="Huntemann M."/>
            <person name="Wei C.-L."/>
            <person name="Han J."/>
            <person name="Detter J.C."/>
            <person name="Han C."/>
            <person name="Tapia R."/>
            <person name="Davenport K."/>
            <person name="Daligault H."/>
            <person name="Erkkila T."/>
            <person name="Gu W."/>
            <person name="Munk A.C.C."/>
            <person name="Teshima H."/>
            <person name="Xu Y."/>
            <person name="Chain P."/>
            <person name="Chen A."/>
            <person name="Krypides N."/>
            <person name="Mavromatis K."/>
            <person name="Markowitz V."/>
            <person name="Szeto E."/>
            <person name="Ivanova N."/>
            <person name="Mikhailova N."/>
            <person name="Ovchinnikova G."/>
            <person name="Pagani I."/>
            <person name="Pati A."/>
            <person name="Goodwin L."/>
            <person name="Peters L."/>
            <person name="Pitluck S."/>
            <person name="Woyke T."/>
            <person name="Kerfeld C."/>
        </authorList>
    </citation>
    <scope>NUCLEOTIDE SEQUENCE [LARGE SCALE GENOMIC DNA]</scope>
    <source>
        <strain evidence="6 7">PCC 7203</strain>
    </source>
</reference>
<dbReference type="GO" id="GO:0019877">
    <property type="term" value="P:diaminopimelate biosynthetic process"/>
    <property type="evidence" value="ECO:0007669"/>
    <property type="project" value="UniProtKB-KW"/>
</dbReference>
<protein>
    <submittedName>
        <fullName evidence="6">Transferase hexapeptide repeat containing protein</fullName>
    </submittedName>
</protein>
<evidence type="ECO:0000256" key="1">
    <source>
        <dbReference type="ARBA" id="ARBA00022605"/>
    </source>
</evidence>
<dbReference type="RefSeq" id="WP_015156739.1">
    <property type="nucleotide sequence ID" value="NC_019695.1"/>
</dbReference>
<gene>
    <name evidence="6" type="ORF">Chro_4819</name>
</gene>
<dbReference type="AlphaFoldDB" id="K9U7H9"/>
<evidence type="ECO:0000256" key="3">
    <source>
        <dbReference type="ARBA" id="ARBA00022737"/>
    </source>
</evidence>
<evidence type="ECO:0000256" key="5">
    <source>
        <dbReference type="ARBA" id="ARBA00023154"/>
    </source>
</evidence>
<keyword evidence="5" id="KW-0457">Lysine biosynthesis</keyword>
<dbReference type="STRING" id="251229.Chro_4819"/>
<keyword evidence="4" id="KW-0220">Diaminopimelate biosynthesis</keyword>
<dbReference type="InterPro" id="IPR011004">
    <property type="entry name" value="Trimer_LpxA-like_sf"/>
</dbReference>
<keyword evidence="3" id="KW-0677">Repeat</keyword>
<dbReference type="Pfam" id="PF14602">
    <property type="entry name" value="Hexapep_2"/>
    <property type="match status" value="1"/>
</dbReference>
<proteinExistence type="predicted"/>
<dbReference type="InterPro" id="IPR001451">
    <property type="entry name" value="Hexapep"/>
</dbReference>
<dbReference type="HOGENOM" id="CLU_1189273_0_0_3"/>
<dbReference type="SUPFAM" id="SSF51161">
    <property type="entry name" value="Trimeric LpxA-like enzymes"/>
    <property type="match status" value="1"/>
</dbReference>
<name>K9U7H9_CHRTP</name>
<dbReference type="InterPro" id="IPR018357">
    <property type="entry name" value="Hexapep_transf_CS"/>
</dbReference>
<dbReference type="GO" id="GO:0009085">
    <property type="term" value="P:lysine biosynthetic process"/>
    <property type="evidence" value="ECO:0007669"/>
    <property type="project" value="UniProtKB-KW"/>
</dbReference>
<dbReference type="Gene3D" id="2.160.10.10">
    <property type="entry name" value="Hexapeptide repeat proteins"/>
    <property type="match status" value="1"/>
</dbReference>
<evidence type="ECO:0000313" key="6">
    <source>
        <dbReference type="EMBL" id="AFY90199.1"/>
    </source>
</evidence>
<dbReference type="EMBL" id="CP003597">
    <property type="protein sequence ID" value="AFY90199.1"/>
    <property type="molecule type" value="Genomic_DNA"/>
</dbReference>
<dbReference type="Pfam" id="PF00132">
    <property type="entry name" value="Hexapep"/>
    <property type="match status" value="1"/>
</dbReference>
<dbReference type="CDD" id="cd04647">
    <property type="entry name" value="LbH_MAT_like"/>
    <property type="match status" value="1"/>
</dbReference>
<dbReference type="Proteomes" id="UP000010384">
    <property type="component" value="Chromosome"/>
</dbReference>
<sequence>MFELDGTRTVKAVHGLKDFQPDPNFEIGLAEYLLDRYGQKALLELYSRFAIGDGDVDGLMRRAIWRAVAQRFGHGVRIESGAGFKHLETFEIGDRVFIGSQSYIQGRFDGKCVIGNNVWIGPQSYFDARDLTIEENVGWGPGAKVLGSTHTGLPIDVPIIQTDLEIKSVKIEAGADIGMNAVILPGVTVGKGSIVGAGAVVTKNVPPFAIVAGVPARFLRWRDAYEPSENLKNYANSYGA</sequence>
<dbReference type="KEGG" id="cthe:Chro_4819"/>
<dbReference type="GO" id="GO:0043886">
    <property type="term" value="F:structural constituent of carboxysome shell"/>
    <property type="evidence" value="ECO:0007669"/>
    <property type="project" value="UniProtKB-ARBA"/>
</dbReference>
<dbReference type="PANTHER" id="PTHR43300">
    <property type="entry name" value="ACETYLTRANSFERASE"/>
    <property type="match status" value="1"/>
</dbReference>
<dbReference type="OrthoDB" id="9815592at2"/>
<dbReference type="InParanoid" id="K9U7H9"/>
<keyword evidence="1" id="KW-0028">Amino-acid biosynthesis</keyword>
<accession>K9U7H9</accession>
<evidence type="ECO:0000313" key="7">
    <source>
        <dbReference type="Proteomes" id="UP000010384"/>
    </source>
</evidence>
<dbReference type="PROSITE" id="PS00101">
    <property type="entry name" value="HEXAPEP_TRANSFERASES"/>
    <property type="match status" value="1"/>
</dbReference>
<dbReference type="PANTHER" id="PTHR43300:SF10">
    <property type="entry name" value="2,3,4,5-TETRAHYDROPYRIDINE-2,6-DICARBOXYLATE N-ACETYLTRANSFERASE"/>
    <property type="match status" value="1"/>
</dbReference>